<feature type="chain" id="PRO_5012917320" description="Macroglobulin domain-containing protein" evidence="1">
    <location>
        <begin position="20"/>
        <end position="1191"/>
    </location>
</feature>
<protein>
    <recommendedName>
        <fullName evidence="2">Macroglobulin domain-containing protein</fullName>
    </recommendedName>
</protein>
<accession>A0A223P1K4</accession>
<dbReference type="Proteomes" id="UP000215002">
    <property type="component" value="Chromosome"/>
</dbReference>
<dbReference type="GO" id="GO:0004866">
    <property type="term" value="F:endopeptidase inhibitor activity"/>
    <property type="evidence" value="ECO:0007669"/>
    <property type="project" value="InterPro"/>
</dbReference>
<name>A0A223P1K4_9SPHI</name>
<evidence type="ECO:0000313" key="4">
    <source>
        <dbReference type="Proteomes" id="UP000215002"/>
    </source>
</evidence>
<dbReference type="Gene3D" id="2.170.130.10">
    <property type="entry name" value="TonB-dependent receptor, plug domain"/>
    <property type="match status" value="1"/>
</dbReference>
<dbReference type="InterPro" id="IPR002890">
    <property type="entry name" value="MG2"/>
</dbReference>
<sequence length="1191" mass="131863">MKYLALTLLFFLISICCFAQITIKGRIVSNTDNKPVSNASVFLSNATIGDHTAADGSFTLTNVKPGQYNLIVSIVGFDTYKQSVTIGETAVALPDITIIPKTTTLNEVIVKVKRSDPEREKYFEKFKEEFVGRTALAADCKILNPELLDFNFKADSDILTASSVDFLEIQNDALGYKVKYMVNDFTLRVNTDGIKTLKYTGSNMFEELKGTPSQQRVWQRQRADAYEGSDMHFFRAAIADRLEEEGFLVMRMKLNSQKPADSIIKARMDFFKNLKTSPQYKDSLTRWTRLSKLPRYTGELVPMNRKDIIRGPDRYGFYSLSGNYGMLYINYNKYHRFDKSYIRLGGTSASGNTLIAFNQGDVLFDSNGVVADPRSLIYEGAWARKGVANLLPVDYEDVKHAGYAAGAPINALISKLRVFADSLKIEKSYLQFDKPFYVSGDTIYFKAYVVQSAQHIPTQLSGVLNIDLINPANKVIQSLKLKLNDGVTWGDFTLADTLKGGSYRVRAYTNWMRNEGESAFFEQVIPVGNMAAKSVAGSSEAKTVKPIEKNVAVKTDLQFFPEGGSLVAGNYSKIAFKSIGPDGLGKELKGTVTDDSGAAVCTFASTHLGMGVFNMVPQANKIYKASITYADGSTNSLDLPKAVTNGYTINLNNSNPDTIRIRITGGSESSLDKLSLVAQSGGTVYYAAENNSSAKFFSAVIPKSKFPTGIVQFTLFSPNGEPLNERLVFIENHDELKLDLSNIKTSYAPRQKVKVELEGRDRDNKLVTGSFSVAVTDETTVPADTLNENTLLSNLLLTSELKGSVEQPNYYFTGSSAKTQADLDVLMLTQGYRRFSWKQVLRDNPEPITYQPEKAIQISGTVKKNGKPAANAKVTLFSKAGGMFMLDTLTDANGKFAFKNLLFADSTKFVVQSKVPKGQDAVTLEVDTVLSPQLIIKNMSDNAIKTTATADMSAYLINQKQFYEEQQKYGINKHAVVLQEVKVEAKYQPKIPHSQNLNGSGNADYVLTAKDIERFICGRLSDCLEGVYWLHFINGVPSGGAVVIDGTFVDPEVFADLRPDDIEGIEVVRGPHYGAIYGSRMAGGGLIITTKTGRKTNNYYRYAPGVVTYMPKGFYKAREFYSPQYDNPKTNQKITGLRSTIYWNPNIITDKDGKASFSYFNADGKGTYRVVIEGIDADGNLGRQVYRYKVE</sequence>
<dbReference type="RefSeq" id="WP_094572087.1">
    <property type="nucleotide sequence ID" value="NZ_CP022743.1"/>
</dbReference>
<dbReference type="InterPro" id="IPR037066">
    <property type="entry name" value="Plug_dom_sf"/>
</dbReference>
<keyword evidence="4" id="KW-1185">Reference proteome</keyword>
<dbReference type="SUPFAM" id="SSF56935">
    <property type="entry name" value="Porins"/>
    <property type="match status" value="1"/>
</dbReference>
<evidence type="ECO:0000259" key="2">
    <source>
        <dbReference type="Pfam" id="PF01835"/>
    </source>
</evidence>
<feature type="signal peptide" evidence="1">
    <location>
        <begin position="1"/>
        <end position="19"/>
    </location>
</feature>
<dbReference type="Pfam" id="PF13715">
    <property type="entry name" value="CarbopepD_reg_2"/>
    <property type="match status" value="1"/>
</dbReference>
<reference evidence="3 4" key="1">
    <citation type="submission" date="2017-08" db="EMBL/GenBank/DDBJ databases">
        <title>Complete genome sequence of Mucilaginibacter sp. strain BJC16-A31.</title>
        <authorList>
            <consortium name="Henan University of Science and Technology"/>
            <person name="You X."/>
        </authorList>
    </citation>
    <scope>NUCLEOTIDE SEQUENCE [LARGE SCALE GENOMIC DNA]</scope>
    <source>
        <strain evidence="3 4">BJC16-A31</strain>
    </source>
</reference>
<dbReference type="InterPro" id="IPR013783">
    <property type="entry name" value="Ig-like_fold"/>
</dbReference>
<organism evidence="3 4">
    <name type="scientific">Mucilaginibacter xinganensis</name>
    <dbReference type="NCBI Taxonomy" id="1234841"/>
    <lineage>
        <taxon>Bacteria</taxon>
        <taxon>Pseudomonadati</taxon>
        <taxon>Bacteroidota</taxon>
        <taxon>Sphingobacteriia</taxon>
        <taxon>Sphingobacteriales</taxon>
        <taxon>Sphingobacteriaceae</taxon>
        <taxon>Mucilaginibacter</taxon>
    </lineage>
</organism>
<dbReference type="InterPro" id="IPR008969">
    <property type="entry name" value="CarboxyPept-like_regulatory"/>
</dbReference>
<evidence type="ECO:0000256" key="1">
    <source>
        <dbReference type="SAM" id="SignalP"/>
    </source>
</evidence>
<dbReference type="KEGG" id="muc:MuYL_4117"/>
<dbReference type="AlphaFoldDB" id="A0A223P1K4"/>
<proteinExistence type="predicted"/>
<dbReference type="Gene3D" id="2.60.40.10">
    <property type="entry name" value="Immunoglobulins"/>
    <property type="match status" value="1"/>
</dbReference>
<dbReference type="Gene3D" id="2.60.40.1120">
    <property type="entry name" value="Carboxypeptidase-like, regulatory domain"/>
    <property type="match status" value="1"/>
</dbReference>
<feature type="domain" description="Macroglobulin" evidence="2">
    <location>
        <begin position="428"/>
        <end position="521"/>
    </location>
</feature>
<dbReference type="Pfam" id="PF01835">
    <property type="entry name" value="MG2"/>
    <property type="match status" value="1"/>
</dbReference>
<dbReference type="SUPFAM" id="SSF49464">
    <property type="entry name" value="Carboxypeptidase regulatory domain-like"/>
    <property type="match status" value="1"/>
</dbReference>
<dbReference type="SUPFAM" id="SSF49478">
    <property type="entry name" value="Cna protein B-type domain"/>
    <property type="match status" value="1"/>
</dbReference>
<dbReference type="OrthoDB" id="609485at2"/>
<evidence type="ECO:0000313" key="3">
    <source>
        <dbReference type="EMBL" id="ASU36002.1"/>
    </source>
</evidence>
<dbReference type="EMBL" id="CP022743">
    <property type="protein sequence ID" value="ASU36002.1"/>
    <property type="molecule type" value="Genomic_DNA"/>
</dbReference>
<gene>
    <name evidence="3" type="ORF">MuYL_4117</name>
</gene>
<keyword evidence="1" id="KW-0732">Signal</keyword>
<dbReference type="Gene3D" id="2.60.40.1930">
    <property type="match status" value="1"/>
</dbReference>